<reference evidence="1" key="1">
    <citation type="submission" date="2023-07" db="EMBL/GenBank/DDBJ databases">
        <title>draft genome sequence of fig (Ficus carica).</title>
        <authorList>
            <person name="Takahashi T."/>
            <person name="Nishimura K."/>
        </authorList>
    </citation>
    <scope>NUCLEOTIDE SEQUENCE</scope>
</reference>
<keyword evidence="2" id="KW-1185">Reference proteome</keyword>
<name>A0AA88A7U1_FICCA</name>
<protein>
    <submittedName>
        <fullName evidence="1">Uncharacterized protein</fullName>
    </submittedName>
</protein>
<sequence length="162" mass="18165">MLTSTLENILPKFVCFVWLLGVVDLPKQFRWLPTVDGFLIGNHHYRQVSGWSPNGNRLVTNRQGEIRSHQTPPGALNAADPTFRGKRLLPGELGRKFRAGGVAIVGKREQISGDCSGVKTEVRSGLRGEDPSILAFCVGDRETKVRQRSRPARVEEIRRRLH</sequence>
<dbReference type="EMBL" id="BTGU01000035">
    <property type="protein sequence ID" value="GMN50894.1"/>
    <property type="molecule type" value="Genomic_DNA"/>
</dbReference>
<dbReference type="AlphaFoldDB" id="A0AA88A7U1"/>
<evidence type="ECO:0000313" key="2">
    <source>
        <dbReference type="Proteomes" id="UP001187192"/>
    </source>
</evidence>
<organism evidence="1 2">
    <name type="scientific">Ficus carica</name>
    <name type="common">Common fig</name>
    <dbReference type="NCBI Taxonomy" id="3494"/>
    <lineage>
        <taxon>Eukaryota</taxon>
        <taxon>Viridiplantae</taxon>
        <taxon>Streptophyta</taxon>
        <taxon>Embryophyta</taxon>
        <taxon>Tracheophyta</taxon>
        <taxon>Spermatophyta</taxon>
        <taxon>Magnoliopsida</taxon>
        <taxon>eudicotyledons</taxon>
        <taxon>Gunneridae</taxon>
        <taxon>Pentapetalae</taxon>
        <taxon>rosids</taxon>
        <taxon>fabids</taxon>
        <taxon>Rosales</taxon>
        <taxon>Moraceae</taxon>
        <taxon>Ficeae</taxon>
        <taxon>Ficus</taxon>
    </lineage>
</organism>
<accession>A0AA88A7U1</accession>
<comment type="caution">
    <text evidence="1">The sequence shown here is derived from an EMBL/GenBank/DDBJ whole genome shotgun (WGS) entry which is preliminary data.</text>
</comment>
<gene>
    <name evidence="1" type="ORF">TIFTF001_020053</name>
</gene>
<evidence type="ECO:0000313" key="1">
    <source>
        <dbReference type="EMBL" id="GMN50894.1"/>
    </source>
</evidence>
<dbReference type="Proteomes" id="UP001187192">
    <property type="component" value="Unassembled WGS sequence"/>
</dbReference>
<proteinExistence type="predicted"/>